<keyword evidence="6 15" id="KW-0067">ATP-binding</keyword>
<feature type="transmembrane region" description="Helical" evidence="13">
    <location>
        <begin position="2173"/>
        <end position="2194"/>
    </location>
</feature>
<feature type="transmembrane region" description="Helical" evidence="13">
    <location>
        <begin position="2369"/>
        <end position="2391"/>
    </location>
</feature>
<dbReference type="GO" id="GO:0016887">
    <property type="term" value="F:ATP hydrolysis activity"/>
    <property type="evidence" value="ECO:0007669"/>
    <property type="project" value="InterPro"/>
</dbReference>
<dbReference type="FunFam" id="3.40.50.300:FF:000298">
    <property type="entry name" value="ATP-binding cassette sub-family A member 12"/>
    <property type="match status" value="1"/>
</dbReference>
<evidence type="ECO:0000256" key="12">
    <source>
        <dbReference type="SAM" id="MobiDB-lite"/>
    </source>
</evidence>
<sequence length="2773" mass="309138">MHTLKNADIHLLAEQLGQVGEGLMDFFRNISRLGSGTLGVSFFVDLMEKFVDSSHSWNVNHLLRLSRLFPRGDVDTVVDLYYLLPHAVGLLQRVVDKNVTEALKDAYNFTLLHGISLSDVTKEDFAIVIKTLLDTTELISDNPEILPEALTCLPVFWCWNRTASGLQQHPKSEACNAHELTSLFYSKVAGILAHLHLSPLSEDSPCLNETSQRELSRKVACVVHELMDWTSILLELSEAFHVKTSLVETVQGFWYKALPFVLSSGNQSHGSISELCPGGPVKQVALQVIGKLKNVDLTKVTSDENLLNKLASLNKTLNVTEGAEAPVRNTSSLNLGRIIDLLSRDENLENRTNSVVSLFMTLLNANLTGRSLEALSSFIKETGATYNFEALWLELEQIMTDLTHDFRIRSLFSEINKEMQMINSVTLQNITLQLAPFLERLDSSSLKILEIIEDFLLAIKNRFHKYANKDDSKMIQTFLLTANQSLPDDTTLWTKNIAAFLSHLENISREDNFDVALLTHLLNQEQPTNFSVVQLLLESFLINSINNLVESSQEAVLNVSDADLQIMNFINLPLNHTQWEDGERTPLPPRSLVDFMEQLWKTFFSFLVKAHSGNRVSLLLKDLRRNIIAEMSAVEACRIFQQPLKPLGASVTLQKVKLLVLRLLVIFAENPPLATDILCATLSCQQGRIRSLVLSALQGVILVHDHSQELEKTWAFPHQLSCEGLRRNLSSTLESFRSSLEKAREQGCECGRRPAPGPQRTRRLVQSLEKILVSGNPIVTFLSNFTVTEDVKVKDLMQNVTRVTEELRSSLGISAETIGSILEANLSHSKVLQSALTVALSGSCDQDSLRLLLELPEDGKSESATKELCGLPGATVYSLVVLMARNLDPRNFIYKTLLPSEARGLLSSLLHVISRLSRLLPKASYVLGHLPEFLQALKVTALLDVPDFEQASYSDQARSSAFGTFQSLMKMVCKEQASFFSRSDTFMNLPRVDELLEDDKEKFNIPEDSTPFCLKLYQEILRSPNGALVWSFLKPVLHGKILYTPNTQDINKVIQKANYTFDFVDKLKTLSETLLNMSSDFQSSGTSQMLNQLQEALKNKFVRRFVESQLHVSIDKLTENLQKLGGKLGRMFSHTSAGRVRSLGRVLVNLSSCVVLNRFQALESVATLESKAQELMRKNSFLASVIFSNSFVGKNLSSQPPPLPPEVAYTIRTSVLYSMRTDVVRNPFWKFHPQSLPADGFKYNYIFVPLQDMIERAIVSVQTGQEALGPGTQAQAIPYPCHTSDLFLNNVGFFFPLIMMLMWMVSVASTVRKLVYEREIQLEEYMRVMGVSPAVHFLAWLLENVAVLTVSSAALAVILKTSGIFRYSNGCIIFLFLLDFGVSVVMLSYFLSAFFSRANTAALCTSLVYTVSFLPYIVLLVLHNQLSAVMQTFLCLLSTTAFGQGVFFVTFLEGQEAGMQWDNMYESPEQAGMTFGWVCWMILFDSGLYFVCGWYLSNLIPGAFGLRKPWYFPFTSSYWKDVCGLVVKRPCSPGPNLFFFGENVDDKGSSLQNGEGRLEGPPPGVALLSVTKEHEHRQAAVRDLTLTFHRDQITALLGTNGAGKSTVISLLTGLYPPTSGTIIVNGKSLQTELEAVRAELGVCPQRDVLFDTLTVLEHLLLFASLKAPQGPQEELRRQVDRTLRDVGLVQHRHKPTRALSGGMKRKLSVGIAFLGASRTVVLDEPTSGVDPCSRRGIWDILLKYREGRTVIFSTHHLDEAEALSDRVAVLQRGRLLCWGPPSSLTQAHSQGLRLTLTRQPPVLEVDNLKDTACATSLIQTYIPRASLRGCSGGELSYVIPQDADRACFRGLFQALDQNLQHLHLTGYGISDTTLEEVFLNLLQDSKKPSEAAPRMDLEPPEPSPGHYGARARTPLVQGGPLLLAQMAALLVKRLRHAGRAWKGTVANLLLPVLFVALAMGLFMVRPLAVDYPPLKLTPGHYDGAETYFFSSEYDDLGLARVLLRKFGDASCADGNPDLDNSSCWRLDPSSHLEARKLCDCLTCPNGSTRAPYLTNGLGHRLLNLSGLRLEEYLLAPTEKPRLGGWSFGVRDPGQGQDAHSNISKPKPLAKVWYNQKGFHSLPSYLNHLNNLILWRFLPPGVDWRQYGITLYSHPYGGALLNEDKILESIRQCGVALCIVLGFSILSASVGSSVVRDRVTGVKRLQHISGLGYRTYWFTNFLFDMLLYLVSVCLCVAVIAAFQLTAFTFRQNLAATALLLALFGYASLPWMYLISRIFSSSDVAFISYISLNFIFGLCTMLMTVMPRLLAIVSKAQHLQNIYDALKWVFTVFPQFCLGQGLVQLCYNQIKYDLTHNFGVDSYVSPFEMNFLGWIFVQLAGQGTVLLLLRMLLHWDLWQRSRGHSAIQGTVTSSQDIDVEKEQMRVLKGRTSGDILVICNLSKSYTRFFKRTTAVQDISLGIRRGECFGLLGVNGAGKTTTFRMLNGDLRPTSGHAVIRTPMGEDVDLSLAGAAGVRIGYCPQQDALDELLTGWEHLHHYCSLRGIPKQCIPQVTADLVRRLHLEAHVDKPVAAYSGGTKRKLSTALALLGQPDLLFLDEPSSGMDPCSKRHLWDAVMKEVQEGCAVVLSSHSMDECEALCTRLAVVVDGSFRCLGSPQHIKNRFGDGYTVKIWLCKDANQHSAVSDCLKLYFPGIQFKGQHLNLLEYLVPKRWGCLADLFTVLETNKHSLRIEHYSVNQTTLEQVFINFATEQQTPPACPDLSADHHCPQHLPI</sequence>
<keyword evidence="11" id="KW-0968">Cytoplasmic vesicle</keyword>
<feature type="transmembrane region" description="Helical" evidence="13">
    <location>
        <begin position="1364"/>
        <end position="1390"/>
    </location>
</feature>
<feature type="domain" description="ABC transporter" evidence="14">
    <location>
        <begin position="1565"/>
        <end position="1797"/>
    </location>
</feature>
<keyword evidence="4" id="KW-0677">Repeat</keyword>
<keyword evidence="2" id="KW-0813">Transport</keyword>
<dbReference type="InterPro" id="IPR027417">
    <property type="entry name" value="P-loop_NTPase"/>
</dbReference>
<comment type="subcellular location">
    <subcellularLocation>
        <location evidence="1">Cytoplasmic vesicle membrane</location>
        <topology evidence="1">Multi-pass membrane protein</topology>
    </subcellularLocation>
</comment>
<dbReference type="CDD" id="cd03263">
    <property type="entry name" value="ABC_subfamily_A"/>
    <property type="match status" value="2"/>
</dbReference>
<keyword evidence="5" id="KW-0547">Nucleotide-binding</keyword>
<evidence type="ECO:0000256" key="8">
    <source>
        <dbReference type="ARBA" id="ARBA00022989"/>
    </source>
</evidence>
<dbReference type="PANTHER" id="PTHR19229:SF113">
    <property type="entry name" value="ATP-BINDING CASSETTE SUB-FAMILY A MEMBER 13"/>
    <property type="match status" value="1"/>
</dbReference>
<dbReference type="InterPro" id="IPR056264">
    <property type="entry name" value="R2_ABCA1-4-like"/>
</dbReference>
<feature type="transmembrane region" description="Helical" evidence="13">
    <location>
        <begin position="2253"/>
        <end position="2272"/>
    </location>
</feature>
<feature type="transmembrane region" description="Helical" evidence="13">
    <location>
        <begin position="1473"/>
        <end position="1496"/>
    </location>
</feature>
<evidence type="ECO:0000256" key="3">
    <source>
        <dbReference type="ARBA" id="ARBA00022692"/>
    </source>
</evidence>
<dbReference type="PANTHER" id="PTHR19229">
    <property type="entry name" value="ATP-BINDING CASSETTE TRANSPORTER SUBFAMILY A ABCA"/>
    <property type="match status" value="1"/>
</dbReference>
<evidence type="ECO:0000256" key="1">
    <source>
        <dbReference type="ARBA" id="ARBA00004439"/>
    </source>
</evidence>
<feature type="transmembrane region" description="Helical" evidence="13">
    <location>
        <begin position="1943"/>
        <end position="1964"/>
    </location>
</feature>
<keyword evidence="10 13" id="KW-0472">Membrane</keyword>
<evidence type="ECO:0000256" key="7">
    <source>
        <dbReference type="ARBA" id="ARBA00022967"/>
    </source>
</evidence>
<feature type="transmembrane region" description="Helical" evidence="13">
    <location>
        <begin position="2284"/>
        <end position="2304"/>
    </location>
</feature>
<dbReference type="GO" id="GO:0005524">
    <property type="term" value="F:ATP binding"/>
    <property type="evidence" value="ECO:0007669"/>
    <property type="project" value="UniProtKB-KW"/>
</dbReference>
<keyword evidence="7" id="KW-1278">Translocase</keyword>
<dbReference type="InterPro" id="IPR026082">
    <property type="entry name" value="ABCA"/>
</dbReference>
<accession>A0A480JJ00</accession>
<feature type="transmembrane region" description="Helical" evidence="13">
    <location>
        <begin position="1337"/>
        <end position="1358"/>
    </location>
</feature>
<evidence type="ECO:0000256" key="6">
    <source>
        <dbReference type="ARBA" id="ARBA00022840"/>
    </source>
</evidence>
<evidence type="ECO:0000259" key="14">
    <source>
        <dbReference type="PROSITE" id="PS50893"/>
    </source>
</evidence>
<evidence type="ECO:0000256" key="5">
    <source>
        <dbReference type="ARBA" id="ARBA00022741"/>
    </source>
</evidence>
<feature type="transmembrane region" description="Helical" evidence="13">
    <location>
        <begin position="2215"/>
        <end position="2241"/>
    </location>
</feature>
<evidence type="ECO:0000256" key="13">
    <source>
        <dbReference type="SAM" id="Phobius"/>
    </source>
</evidence>
<dbReference type="Pfam" id="PF12698">
    <property type="entry name" value="ABC2_membrane_3"/>
    <property type="match status" value="2"/>
</dbReference>
<keyword evidence="8 13" id="KW-1133">Transmembrane helix</keyword>
<evidence type="ECO:0000256" key="4">
    <source>
        <dbReference type="ARBA" id="ARBA00022737"/>
    </source>
</evidence>
<dbReference type="GO" id="GO:0032376">
    <property type="term" value="P:positive regulation of cholesterol transport"/>
    <property type="evidence" value="ECO:0007669"/>
    <property type="project" value="UniProtKB-ARBA"/>
</dbReference>
<dbReference type="SUPFAM" id="SSF52540">
    <property type="entry name" value="P-loop containing nucleoside triphosphate hydrolases"/>
    <property type="match status" value="2"/>
</dbReference>
<feature type="transmembrane region" description="Helical" evidence="13">
    <location>
        <begin position="1293"/>
        <end position="1316"/>
    </location>
</feature>
<dbReference type="InterPro" id="IPR003593">
    <property type="entry name" value="AAA+_ATPase"/>
</dbReference>
<dbReference type="PROSITE" id="PS00211">
    <property type="entry name" value="ABC_TRANSPORTER_1"/>
    <property type="match status" value="1"/>
</dbReference>
<dbReference type="InterPro" id="IPR003439">
    <property type="entry name" value="ABC_transporter-like_ATP-bd"/>
</dbReference>
<dbReference type="GO" id="GO:0006869">
    <property type="term" value="P:lipid transport"/>
    <property type="evidence" value="ECO:0007669"/>
    <property type="project" value="UniProtKB-KW"/>
</dbReference>
<feature type="transmembrane region" description="Helical" evidence="13">
    <location>
        <begin position="1402"/>
        <end position="1422"/>
    </location>
</feature>
<proteinExistence type="predicted"/>
<evidence type="ECO:0000256" key="10">
    <source>
        <dbReference type="ARBA" id="ARBA00023136"/>
    </source>
</evidence>
<keyword evidence="9" id="KW-0445">Lipid transport</keyword>
<name>A0A480JJ00_PIG</name>
<dbReference type="GO" id="GO:0140359">
    <property type="term" value="F:ABC-type transporter activity"/>
    <property type="evidence" value="ECO:0007669"/>
    <property type="project" value="InterPro"/>
</dbReference>
<reference evidence="15" key="1">
    <citation type="journal article" date="2019" name="PeerJ">
        <title>Genes of the pig, Sus scrofa, reconstructed with EvidentialGene.</title>
        <authorList>
            <person name="Gilbert D.G."/>
        </authorList>
    </citation>
    <scope>NUCLEOTIDE SEQUENCE</scope>
</reference>
<keyword evidence="3 13" id="KW-0812">Transmembrane</keyword>
<dbReference type="PROSITE" id="PS50893">
    <property type="entry name" value="ABC_TRANSPORTER_2"/>
    <property type="match status" value="2"/>
</dbReference>
<feature type="domain" description="ABC transporter" evidence="14">
    <location>
        <begin position="2434"/>
        <end position="2672"/>
    </location>
</feature>
<organism evidence="15">
    <name type="scientific">Sus scrofa</name>
    <name type="common">Pig</name>
    <dbReference type="NCBI Taxonomy" id="9823"/>
    <lineage>
        <taxon>Eukaryota</taxon>
        <taxon>Metazoa</taxon>
        <taxon>Chordata</taxon>
        <taxon>Craniata</taxon>
        <taxon>Vertebrata</taxon>
        <taxon>Euteleostomi</taxon>
        <taxon>Mammalia</taxon>
        <taxon>Eutheria</taxon>
        <taxon>Laurasiatheria</taxon>
        <taxon>Artiodactyla</taxon>
        <taxon>Suina</taxon>
        <taxon>Suidae</taxon>
        <taxon>Sus</taxon>
    </lineage>
</organism>
<dbReference type="InterPro" id="IPR017871">
    <property type="entry name" value="ABC_transporter-like_CS"/>
</dbReference>
<evidence type="ECO:0000256" key="11">
    <source>
        <dbReference type="ARBA" id="ARBA00023329"/>
    </source>
</evidence>
<evidence type="ECO:0000256" key="9">
    <source>
        <dbReference type="ARBA" id="ARBA00023055"/>
    </source>
</evidence>
<feature type="transmembrane region" description="Helical" evidence="13">
    <location>
        <begin position="1428"/>
        <end position="1452"/>
    </location>
</feature>
<dbReference type="EMBL" id="DQIR01093379">
    <property type="protein sequence ID" value="HDA48855.1"/>
    <property type="molecule type" value="Transcribed_RNA"/>
</dbReference>
<dbReference type="Gene3D" id="3.40.50.300">
    <property type="entry name" value="P-loop containing nucleotide triphosphate hydrolases"/>
    <property type="match status" value="2"/>
</dbReference>
<evidence type="ECO:0000256" key="2">
    <source>
        <dbReference type="ARBA" id="ARBA00022448"/>
    </source>
</evidence>
<dbReference type="InterPro" id="IPR013525">
    <property type="entry name" value="ABC2_TM"/>
</dbReference>
<dbReference type="Pfam" id="PF00005">
    <property type="entry name" value="ABC_tran"/>
    <property type="match status" value="2"/>
</dbReference>
<dbReference type="FunFam" id="3.40.50.300:FF:000689">
    <property type="entry name" value="ATP binding cassette subfamily A member 12"/>
    <property type="match status" value="1"/>
</dbReference>
<feature type="region of interest" description="Disordered" evidence="12">
    <location>
        <begin position="1889"/>
        <end position="1910"/>
    </location>
</feature>
<dbReference type="GO" id="GO:0030659">
    <property type="term" value="C:cytoplasmic vesicle membrane"/>
    <property type="evidence" value="ECO:0007669"/>
    <property type="project" value="UniProtKB-SubCell"/>
</dbReference>
<protein>
    <submittedName>
        <fullName evidence="15">ATP-binding cassette sub-family A member 13 isoform X6</fullName>
    </submittedName>
</protein>
<dbReference type="Pfam" id="PF23321">
    <property type="entry name" value="R1_ABCA1"/>
    <property type="match status" value="1"/>
</dbReference>
<dbReference type="EMBL" id="DQIR01112358">
    <property type="protein sequence ID" value="HDA67834.1"/>
    <property type="molecule type" value="Transcribed_RNA"/>
</dbReference>
<dbReference type="SMART" id="SM00382">
    <property type="entry name" value="AAA"/>
    <property type="match status" value="2"/>
</dbReference>
<evidence type="ECO:0000313" key="15">
    <source>
        <dbReference type="EMBL" id="HDA48855.1"/>
    </source>
</evidence>